<evidence type="ECO:0000259" key="2">
    <source>
        <dbReference type="Pfam" id="PF19846"/>
    </source>
</evidence>
<keyword evidence="4" id="KW-1185">Reference proteome</keyword>
<accession>A0ABS5G838</accession>
<dbReference type="RefSeq" id="WP_172238523.1">
    <property type="nucleotide sequence ID" value="NZ_JABFDP010000019.1"/>
</dbReference>
<evidence type="ECO:0000313" key="3">
    <source>
        <dbReference type="EMBL" id="MBR1137497.1"/>
    </source>
</evidence>
<evidence type="ECO:0000313" key="4">
    <source>
        <dbReference type="Proteomes" id="UP001314635"/>
    </source>
</evidence>
<protein>
    <recommendedName>
        <fullName evidence="2">DUF6321 domain-containing protein</fullName>
    </recommendedName>
</protein>
<feature type="compositionally biased region" description="Basic residues" evidence="1">
    <location>
        <begin position="64"/>
        <end position="78"/>
    </location>
</feature>
<dbReference type="Pfam" id="PF19846">
    <property type="entry name" value="DUF6321"/>
    <property type="match status" value="1"/>
</dbReference>
<feature type="region of interest" description="Disordered" evidence="1">
    <location>
        <begin position="1"/>
        <end position="147"/>
    </location>
</feature>
<sequence>MARTPRAPWTKPNPRKRAGKASTHLTPAEKATAKARARRAGWRYPNLVDNMRVAANKAANTKTSGRKRAATSKTKRRPASSAKKPSAKPATKRAVPRATATARKTRGHAQEKDPRGGLTAAGRRAFAERDGAHLKPGVKKAVSQMTPSEMRRKGSWAVRFYGRKQLPPLVDAEGRPTRLALSAHAWGEPVPRTVKAARRIAAKGERLLARYHRIKDRGARSPR</sequence>
<dbReference type="Proteomes" id="UP001314635">
    <property type="component" value="Unassembled WGS sequence"/>
</dbReference>
<proteinExistence type="predicted"/>
<gene>
    <name evidence="3" type="ORF">JQ619_17145</name>
</gene>
<organism evidence="3 4">
    <name type="scientific">Bradyrhizobium denitrificans</name>
    <dbReference type="NCBI Taxonomy" id="2734912"/>
    <lineage>
        <taxon>Bacteria</taxon>
        <taxon>Pseudomonadati</taxon>
        <taxon>Pseudomonadota</taxon>
        <taxon>Alphaproteobacteria</taxon>
        <taxon>Hyphomicrobiales</taxon>
        <taxon>Nitrobacteraceae</taxon>
        <taxon>Bradyrhizobium</taxon>
    </lineage>
</organism>
<name>A0ABS5G838_9BRAD</name>
<dbReference type="InterPro" id="IPR046284">
    <property type="entry name" value="DUF6321"/>
</dbReference>
<feature type="domain" description="DUF6321" evidence="2">
    <location>
        <begin position="111"/>
        <end position="186"/>
    </location>
</feature>
<dbReference type="EMBL" id="JAFCLK010000015">
    <property type="protein sequence ID" value="MBR1137497.1"/>
    <property type="molecule type" value="Genomic_DNA"/>
</dbReference>
<evidence type="ECO:0000256" key="1">
    <source>
        <dbReference type="SAM" id="MobiDB-lite"/>
    </source>
</evidence>
<reference evidence="4" key="1">
    <citation type="journal article" date="2021" name="ISME J.">
        <title>Evolutionary origin and ecological implication of a unique nif island in free-living Bradyrhizobium lineages.</title>
        <authorList>
            <person name="Tao J."/>
        </authorList>
    </citation>
    <scope>NUCLEOTIDE SEQUENCE [LARGE SCALE GENOMIC DNA]</scope>
    <source>
        <strain evidence="4">SZCCT0094</strain>
    </source>
</reference>
<comment type="caution">
    <text evidence="3">The sequence shown here is derived from an EMBL/GenBank/DDBJ whole genome shotgun (WGS) entry which is preliminary data.</text>
</comment>
<feature type="compositionally biased region" description="Low complexity" evidence="1">
    <location>
        <begin position="79"/>
        <end position="89"/>
    </location>
</feature>